<dbReference type="NCBIfam" id="TIGR02532">
    <property type="entry name" value="IV_pilin_GFxxxE"/>
    <property type="match status" value="1"/>
</dbReference>
<protein>
    <recommendedName>
        <fullName evidence="4">Type II secretory pathway pseudopilin PulG-like protein</fullName>
    </recommendedName>
</protein>
<sequence>MHRLVVENSLLHIAFMKHARVRPGFAYRAFTLIELLVVIAIIAILAGLLLPALAKAKLKAQRTACTSNMRQLGLAFVMYADDSGGFIAPAYPIGTSPLTPTTGVNPYTWCPGNCAASGPNATYGPPPLYDGTNQYALEQGKFWPYVKSAGVYHCPADKNNWRGVPVLRSLSMNGWVGGIAYGEGGNPSYWQSPSGLTHTFFTKSIQITKPSETWVLIDEDTSSINDGMFLVDLTGAKFLDAPTRRHANAFSWNFADGHAEIFKMNDTNTTAQWTSPSGIGTPNIDLQKIIRFTTY</sequence>
<reference evidence="2 3" key="1">
    <citation type="journal article" date="2011" name="J. Bacteriol.">
        <title>Genome sequence of 'Pedosphaera parvula' Ellin514, an aerobic Verrucomicrobial isolate from pasture soil.</title>
        <authorList>
            <person name="Kant R."/>
            <person name="van Passel M.W."/>
            <person name="Sangwan P."/>
            <person name="Palva A."/>
            <person name="Lucas S."/>
            <person name="Copeland A."/>
            <person name="Lapidus A."/>
            <person name="Glavina Del Rio T."/>
            <person name="Dalin E."/>
            <person name="Tice H."/>
            <person name="Bruce D."/>
            <person name="Goodwin L."/>
            <person name="Pitluck S."/>
            <person name="Chertkov O."/>
            <person name="Larimer F.W."/>
            <person name="Land M.L."/>
            <person name="Hauser L."/>
            <person name="Brettin T.S."/>
            <person name="Detter J.C."/>
            <person name="Han S."/>
            <person name="de Vos W.M."/>
            <person name="Janssen P.H."/>
            <person name="Smidt H."/>
        </authorList>
    </citation>
    <scope>NUCLEOTIDE SEQUENCE [LARGE SCALE GENOMIC DNA]</scope>
    <source>
        <strain evidence="2 3">Ellin514</strain>
    </source>
</reference>
<name>B9XMU1_PEDPL</name>
<evidence type="ECO:0000313" key="2">
    <source>
        <dbReference type="EMBL" id="EEF58866.1"/>
    </source>
</evidence>
<dbReference type="Gene3D" id="3.30.700.10">
    <property type="entry name" value="Glycoprotein, Type 4 Pilin"/>
    <property type="match status" value="1"/>
</dbReference>
<dbReference type="EMBL" id="ABOX02000036">
    <property type="protein sequence ID" value="EEF58866.1"/>
    <property type="molecule type" value="Genomic_DNA"/>
</dbReference>
<dbReference type="STRING" id="320771.Cflav_PD1699"/>
<keyword evidence="1" id="KW-0472">Membrane</keyword>
<keyword evidence="3" id="KW-1185">Reference proteome</keyword>
<dbReference type="PANTHER" id="PTHR30093:SF2">
    <property type="entry name" value="TYPE II SECRETION SYSTEM PROTEIN H"/>
    <property type="match status" value="1"/>
</dbReference>
<dbReference type="AlphaFoldDB" id="B9XMU1"/>
<dbReference type="SUPFAM" id="SSF54523">
    <property type="entry name" value="Pili subunits"/>
    <property type="match status" value="1"/>
</dbReference>
<dbReference type="InterPro" id="IPR012902">
    <property type="entry name" value="N_methyl_site"/>
</dbReference>
<organism evidence="2 3">
    <name type="scientific">Pedosphaera parvula (strain Ellin514)</name>
    <dbReference type="NCBI Taxonomy" id="320771"/>
    <lineage>
        <taxon>Bacteria</taxon>
        <taxon>Pseudomonadati</taxon>
        <taxon>Verrucomicrobiota</taxon>
        <taxon>Pedosphaerae</taxon>
        <taxon>Pedosphaerales</taxon>
        <taxon>Pedosphaeraceae</taxon>
        <taxon>Pedosphaera</taxon>
    </lineage>
</organism>
<evidence type="ECO:0008006" key="4">
    <source>
        <dbReference type="Google" id="ProtNLM"/>
    </source>
</evidence>
<dbReference type="Proteomes" id="UP000003688">
    <property type="component" value="Unassembled WGS sequence"/>
</dbReference>
<proteinExistence type="predicted"/>
<evidence type="ECO:0000313" key="3">
    <source>
        <dbReference type="Proteomes" id="UP000003688"/>
    </source>
</evidence>
<keyword evidence="1" id="KW-0812">Transmembrane</keyword>
<dbReference type="InterPro" id="IPR045584">
    <property type="entry name" value="Pilin-like"/>
</dbReference>
<keyword evidence="1" id="KW-1133">Transmembrane helix</keyword>
<comment type="caution">
    <text evidence="2">The sequence shown here is derived from an EMBL/GenBank/DDBJ whole genome shotgun (WGS) entry which is preliminary data.</text>
</comment>
<dbReference type="PANTHER" id="PTHR30093">
    <property type="entry name" value="GENERAL SECRETION PATHWAY PROTEIN G"/>
    <property type="match status" value="1"/>
</dbReference>
<feature type="transmembrane region" description="Helical" evidence="1">
    <location>
        <begin position="25"/>
        <end position="53"/>
    </location>
</feature>
<evidence type="ECO:0000256" key="1">
    <source>
        <dbReference type="SAM" id="Phobius"/>
    </source>
</evidence>
<accession>B9XMU1</accession>
<dbReference type="Pfam" id="PF07963">
    <property type="entry name" value="N_methyl"/>
    <property type="match status" value="1"/>
</dbReference>
<gene>
    <name evidence="2" type="ORF">Cflav_PD1699</name>
</gene>